<evidence type="ECO:0000256" key="6">
    <source>
        <dbReference type="ARBA" id="ARBA00022989"/>
    </source>
</evidence>
<evidence type="ECO:0000256" key="10">
    <source>
        <dbReference type="HAMAP-Rule" id="MF_02078"/>
    </source>
</evidence>
<dbReference type="GO" id="GO:0009252">
    <property type="term" value="P:peptidoglycan biosynthetic process"/>
    <property type="evidence" value="ECO:0007669"/>
    <property type="project" value="UniProtKB-UniRule"/>
</dbReference>
<proteinExistence type="inferred from homology"/>
<evidence type="ECO:0000256" key="4">
    <source>
        <dbReference type="ARBA" id="ARBA00022960"/>
    </source>
</evidence>
<evidence type="ECO:0000256" key="5">
    <source>
        <dbReference type="ARBA" id="ARBA00022984"/>
    </source>
</evidence>
<feature type="transmembrane region" description="Helical" evidence="10">
    <location>
        <begin position="141"/>
        <end position="163"/>
    </location>
</feature>
<dbReference type="GO" id="GO:0071555">
    <property type="term" value="P:cell wall organization"/>
    <property type="evidence" value="ECO:0007669"/>
    <property type="project" value="UniProtKB-UniRule"/>
</dbReference>
<evidence type="ECO:0000313" key="12">
    <source>
        <dbReference type="EMBL" id="GGH33762.1"/>
    </source>
</evidence>
<keyword evidence="10 11" id="KW-0813">Transport</keyword>
<dbReference type="AlphaFoldDB" id="A0A917IAZ5"/>
<evidence type="ECO:0000256" key="3">
    <source>
        <dbReference type="ARBA" id="ARBA00022692"/>
    </source>
</evidence>
<feature type="transmembrane region" description="Helical" evidence="10">
    <location>
        <begin position="201"/>
        <end position="223"/>
    </location>
</feature>
<keyword evidence="7 10" id="KW-0472">Membrane</keyword>
<dbReference type="PANTHER" id="PTHR47019:SF1">
    <property type="entry name" value="LIPID II FLIPPASE MURJ"/>
    <property type="match status" value="1"/>
</dbReference>
<comment type="subcellular location">
    <subcellularLocation>
        <location evidence="10">Cell inner membrane</location>
        <topology evidence="10">Multi-pass membrane protein</topology>
    </subcellularLocation>
    <subcellularLocation>
        <location evidence="1">Cell membrane</location>
        <topology evidence="1">Multi-pass membrane protein</topology>
    </subcellularLocation>
</comment>
<evidence type="ECO:0000256" key="9">
    <source>
        <dbReference type="ARBA" id="ARBA00061532"/>
    </source>
</evidence>
<feature type="transmembrane region" description="Helical" evidence="10">
    <location>
        <begin position="362"/>
        <end position="384"/>
    </location>
</feature>
<feature type="transmembrane region" description="Helical" evidence="10">
    <location>
        <begin position="99"/>
        <end position="121"/>
    </location>
</feature>
<dbReference type="NCBIfam" id="TIGR01695">
    <property type="entry name" value="murJ_mviN"/>
    <property type="match status" value="1"/>
</dbReference>
<reference evidence="12" key="1">
    <citation type="journal article" date="2014" name="Int. J. Syst. Evol. Microbiol.">
        <title>Complete genome sequence of Corynebacterium casei LMG S-19264T (=DSM 44701T), isolated from a smear-ripened cheese.</title>
        <authorList>
            <consortium name="US DOE Joint Genome Institute (JGI-PGF)"/>
            <person name="Walter F."/>
            <person name="Albersmeier A."/>
            <person name="Kalinowski J."/>
            <person name="Ruckert C."/>
        </authorList>
    </citation>
    <scope>NUCLEOTIDE SEQUENCE</scope>
    <source>
        <strain evidence="12">CGMCC 1.12214</strain>
    </source>
</reference>
<dbReference type="GO" id="GO:0034204">
    <property type="term" value="P:lipid translocation"/>
    <property type="evidence" value="ECO:0007669"/>
    <property type="project" value="TreeGrafter"/>
</dbReference>
<dbReference type="InterPro" id="IPR051050">
    <property type="entry name" value="Lipid_II_flippase_MurJ/MviN"/>
</dbReference>
<comment type="similarity">
    <text evidence="9 10 11">Belongs to the MurJ/MviN family.</text>
</comment>
<dbReference type="PIRSF" id="PIRSF002869">
    <property type="entry name" value="MviN"/>
    <property type="match status" value="1"/>
</dbReference>
<dbReference type="HAMAP" id="MF_02078">
    <property type="entry name" value="MurJ_MviN"/>
    <property type="match status" value="1"/>
</dbReference>
<dbReference type="RefSeq" id="WP_188520201.1">
    <property type="nucleotide sequence ID" value="NZ_BMES01000003.1"/>
</dbReference>
<dbReference type="Proteomes" id="UP000603912">
    <property type="component" value="Unassembled WGS sequence"/>
</dbReference>
<dbReference type="GO" id="GO:0005886">
    <property type="term" value="C:plasma membrane"/>
    <property type="evidence" value="ECO:0007669"/>
    <property type="project" value="UniProtKB-SubCell"/>
</dbReference>
<protein>
    <recommendedName>
        <fullName evidence="10">Probable lipid II flippase MurJ</fullName>
    </recommendedName>
</protein>
<feature type="transmembrane region" description="Helical" evidence="10">
    <location>
        <begin position="244"/>
        <end position="267"/>
    </location>
</feature>
<feature type="transmembrane region" description="Helical" evidence="10">
    <location>
        <begin position="287"/>
        <end position="305"/>
    </location>
</feature>
<evidence type="ECO:0000256" key="11">
    <source>
        <dbReference type="PIRNR" id="PIRNR002869"/>
    </source>
</evidence>
<gene>
    <name evidence="12" type="primary">mviN</name>
    <name evidence="10" type="synonym">murJ</name>
    <name evidence="12" type="ORF">GCM10007036_46660</name>
</gene>
<keyword evidence="10 11" id="KW-0961">Cell wall biogenesis/degradation</keyword>
<keyword evidence="10" id="KW-0997">Cell inner membrane</keyword>
<sequence>MTTTAAERPPAATIARDSAVVGAGAGASRILGFVRDVLIAALLGAGPAADALLVALRVPNLLRRVVGEGAVNGAFTPVYARVAAETGHESARRFAGESIVALSLAVAVAFAFAELLAPWIVLALAGGFGNDPERLNLSVHLLRWTLALVPATVLSALLAALLAAEGRLRWAALAPAAINGILVVTLFGLAQSPVSGAQATFAVAAAVSLAGAVQLAFVSIPLLRGSARPILSWPTRSPALRQAIALAVPGLATAASAQFSILAAMYLASDQPAALAHLHYADRLFQLPLGFVAAGAGVVLLNEVVRLGRAGHTDAVGPLMDQAILLALLLALPAAAGLAVLSLPISSVLFERGAFSGADAAAVAAAIAGLSLGLPAAAIARVLAQPFLAVERSRPPLLGALAALAATILVGLALRAPYGVAGLGAAVSVGAWVDALVLAWALRTADWWRPGARFARHCTAVAFAAGAMAAVVVLARAAAGPWLDIAAPIWTRGVALAAMCGGGALVYAAILLACGARNWRKPQA</sequence>
<feature type="transmembrane region" description="Helical" evidence="10">
    <location>
        <begin position="420"/>
        <end position="442"/>
    </location>
</feature>
<dbReference type="GO" id="GO:0015648">
    <property type="term" value="F:lipid-linked peptidoglycan transporter activity"/>
    <property type="evidence" value="ECO:0007669"/>
    <property type="project" value="UniProtKB-UniRule"/>
</dbReference>
<comment type="pathway">
    <text evidence="10">Cell wall biogenesis; peptidoglycan biosynthesis.</text>
</comment>
<feature type="transmembrane region" description="Helical" evidence="10">
    <location>
        <begin position="454"/>
        <end position="477"/>
    </location>
</feature>
<feature type="transmembrane region" description="Helical" evidence="10">
    <location>
        <begin position="325"/>
        <end position="350"/>
    </location>
</feature>
<evidence type="ECO:0000313" key="13">
    <source>
        <dbReference type="Proteomes" id="UP000603912"/>
    </source>
</evidence>
<evidence type="ECO:0000256" key="2">
    <source>
        <dbReference type="ARBA" id="ARBA00022475"/>
    </source>
</evidence>
<dbReference type="PANTHER" id="PTHR47019">
    <property type="entry name" value="LIPID II FLIPPASE MURJ"/>
    <property type="match status" value="1"/>
</dbReference>
<evidence type="ECO:0000256" key="1">
    <source>
        <dbReference type="ARBA" id="ARBA00004651"/>
    </source>
</evidence>
<keyword evidence="2 10" id="KW-1003">Cell membrane</keyword>
<comment type="function">
    <text evidence="8 10 11">Involved in peptidoglycan biosynthesis. Transports lipid-linked peptidoglycan precursors from the inner to the outer leaflet of the cytoplasmic membrane.</text>
</comment>
<dbReference type="Pfam" id="PF03023">
    <property type="entry name" value="MurJ"/>
    <property type="match status" value="1"/>
</dbReference>
<accession>A0A917IAZ5</accession>
<feature type="transmembrane region" description="Helical" evidence="10">
    <location>
        <begin position="170"/>
        <end position="189"/>
    </location>
</feature>
<feature type="transmembrane region" description="Helical" evidence="10">
    <location>
        <begin position="489"/>
        <end position="514"/>
    </location>
</feature>
<comment type="caution">
    <text evidence="12">The sequence shown here is derived from an EMBL/GenBank/DDBJ whole genome shotgun (WGS) entry which is preliminary data.</text>
</comment>
<keyword evidence="5 10" id="KW-0573">Peptidoglycan synthesis</keyword>
<keyword evidence="13" id="KW-1185">Reference proteome</keyword>
<dbReference type="EMBL" id="BMES01000003">
    <property type="protein sequence ID" value="GGH33762.1"/>
    <property type="molecule type" value="Genomic_DNA"/>
</dbReference>
<dbReference type="InterPro" id="IPR004268">
    <property type="entry name" value="MurJ"/>
</dbReference>
<keyword evidence="6 10" id="KW-1133">Transmembrane helix</keyword>
<dbReference type="GO" id="GO:0008360">
    <property type="term" value="P:regulation of cell shape"/>
    <property type="evidence" value="ECO:0007669"/>
    <property type="project" value="UniProtKB-UniRule"/>
</dbReference>
<reference evidence="12" key="2">
    <citation type="submission" date="2020-09" db="EMBL/GenBank/DDBJ databases">
        <authorList>
            <person name="Sun Q."/>
            <person name="Zhou Y."/>
        </authorList>
    </citation>
    <scope>NUCLEOTIDE SEQUENCE</scope>
    <source>
        <strain evidence="12">CGMCC 1.12214</strain>
    </source>
</reference>
<organism evidence="12 13">
    <name type="scientific">Alsobacter metallidurans</name>
    <dbReference type="NCBI Taxonomy" id="340221"/>
    <lineage>
        <taxon>Bacteria</taxon>
        <taxon>Pseudomonadati</taxon>
        <taxon>Pseudomonadota</taxon>
        <taxon>Alphaproteobacteria</taxon>
        <taxon>Hyphomicrobiales</taxon>
        <taxon>Alsobacteraceae</taxon>
        <taxon>Alsobacter</taxon>
    </lineage>
</organism>
<dbReference type="PRINTS" id="PR01806">
    <property type="entry name" value="VIRFACTRMVIN"/>
</dbReference>
<keyword evidence="3 10" id="KW-0812">Transmembrane</keyword>
<evidence type="ECO:0000256" key="7">
    <source>
        <dbReference type="ARBA" id="ARBA00023136"/>
    </source>
</evidence>
<feature type="transmembrane region" description="Helical" evidence="10">
    <location>
        <begin position="396"/>
        <end position="414"/>
    </location>
</feature>
<name>A0A917IAZ5_9HYPH</name>
<evidence type="ECO:0000256" key="8">
    <source>
        <dbReference type="ARBA" id="ARBA00060041"/>
    </source>
</evidence>
<keyword evidence="4 10" id="KW-0133">Cell shape</keyword>